<feature type="transmembrane region" description="Helical" evidence="9">
    <location>
        <begin position="267"/>
        <end position="292"/>
    </location>
</feature>
<evidence type="ECO:0000256" key="4">
    <source>
        <dbReference type="ARBA" id="ARBA00022741"/>
    </source>
</evidence>
<dbReference type="PRINTS" id="PR00120">
    <property type="entry name" value="HATPASE"/>
</dbReference>
<evidence type="ECO:0000256" key="9">
    <source>
        <dbReference type="SAM" id="Phobius"/>
    </source>
</evidence>
<dbReference type="PANTHER" id="PTHR43294:SF20">
    <property type="entry name" value="P-TYPE ATPASE"/>
    <property type="match status" value="1"/>
</dbReference>
<feature type="transmembrane region" description="Helical" evidence="9">
    <location>
        <begin position="662"/>
        <end position="681"/>
    </location>
</feature>
<dbReference type="InterPro" id="IPR001757">
    <property type="entry name" value="P_typ_ATPase"/>
</dbReference>
<dbReference type="SUPFAM" id="SSF56784">
    <property type="entry name" value="HAD-like"/>
    <property type="match status" value="1"/>
</dbReference>
<evidence type="ECO:0000259" key="10">
    <source>
        <dbReference type="SMART" id="SM00831"/>
    </source>
</evidence>
<dbReference type="InterPro" id="IPR023298">
    <property type="entry name" value="ATPase_P-typ_TM_dom_sf"/>
</dbReference>
<evidence type="ECO:0000256" key="6">
    <source>
        <dbReference type="ARBA" id="ARBA00022967"/>
    </source>
</evidence>
<gene>
    <name evidence="11" type="primary">mgtA_10</name>
    <name evidence="11" type="ORF">ENLAB_25480</name>
</gene>
<dbReference type="InterPro" id="IPR004014">
    <property type="entry name" value="ATPase_P-typ_cation-transptr_N"/>
</dbReference>
<dbReference type="SFLD" id="SFLDS00003">
    <property type="entry name" value="Haloacid_Dehalogenase"/>
    <property type="match status" value="1"/>
</dbReference>
<dbReference type="InterPro" id="IPR006068">
    <property type="entry name" value="ATPase_P-typ_cation-transptr_C"/>
</dbReference>
<dbReference type="SUPFAM" id="SSF81665">
    <property type="entry name" value="Calcium ATPase, transmembrane domain M"/>
    <property type="match status" value="1"/>
</dbReference>
<dbReference type="Proteomes" id="UP000831692">
    <property type="component" value="Chromosome"/>
</dbReference>
<keyword evidence="3 9" id="KW-0812">Transmembrane</keyword>
<feature type="transmembrane region" description="Helical" evidence="9">
    <location>
        <begin position="760"/>
        <end position="777"/>
    </location>
</feature>
<dbReference type="SUPFAM" id="SSF81653">
    <property type="entry name" value="Calcium ATPase, transduction domain A"/>
    <property type="match status" value="1"/>
</dbReference>
<dbReference type="InterPro" id="IPR018303">
    <property type="entry name" value="ATPase_P-typ_P_site"/>
</dbReference>
<dbReference type="InterPro" id="IPR050510">
    <property type="entry name" value="Cation_transp_ATPase_P-type"/>
</dbReference>
<dbReference type="RefSeq" id="WP_244351478.1">
    <property type="nucleotide sequence ID" value="NZ_AP025635.1"/>
</dbReference>
<dbReference type="InterPro" id="IPR023214">
    <property type="entry name" value="HAD_sf"/>
</dbReference>
<dbReference type="Gene3D" id="2.70.150.10">
    <property type="entry name" value="Calcium-transporting ATPase, cytoplasmic transduction domain A"/>
    <property type="match status" value="1"/>
</dbReference>
<evidence type="ECO:0000256" key="5">
    <source>
        <dbReference type="ARBA" id="ARBA00022840"/>
    </source>
</evidence>
<accession>A0ABM7XV10</accession>
<keyword evidence="6" id="KW-1278">Translocase</keyword>
<feature type="transmembrane region" description="Helical" evidence="9">
    <location>
        <begin position="734"/>
        <end position="754"/>
    </location>
</feature>
<dbReference type="PROSITE" id="PS00154">
    <property type="entry name" value="ATPASE_E1_E2"/>
    <property type="match status" value="1"/>
</dbReference>
<dbReference type="Gene3D" id="3.40.1110.10">
    <property type="entry name" value="Calcium-transporting ATPase, cytoplasmic domain N"/>
    <property type="match status" value="1"/>
</dbReference>
<dbReference type="InterPro" id="IPR059000">
    <property type="entry name" value="ATPase_P-type_domA"/>
</dbReference>
<feature type="transmembrane region" description="Helical" evidence="9">
    <location>
        <begin position="798"/>
        <end position="816"/>
    </location>
</feature>
<evidence type="ECO:0000313" key="12">
    <source>
        <dbReference type="Proteomes" id="UP000831692"/>
    </source>
</evidence>
<keyword evidence="5" id="KW-0067">ATP-binding</keyword>
<dbReference type="Gene3D" id="1.20.1110.10">
    <property type="entry name" value="Calcium-transporting ATPase, transmembrane domain"/>
    <property type="match status" value="1"/>
</dbReference>
<dbReference type="InterPro" id="IPR036412">
    <property type="entry name" value="HAD-like_sf"/>
</dbReference>
<dbReference type="Gene3D" id="3.40.50.1000">
    <property type="entry name" value="HAD superfamily/HAD-like"/>
    <property type="match status" value="1"/>
</dbReference>
<dbReference type="SFLD" id="SFLDG00002">
    <property type="entry name" value="C1.7:_P-type_atpase_like"/>
    <property type="match status" value="1"/>
</dbReference>
<dbReference type="GeneID" id="83458555"/>
<dbReference type="SUPFAM" id="SSF81660">
    <property type="entry name" value="Metal cation-transporting ATPase, ATP-binding domain N"/>
    <property type="match status" value="1"/>
</dbReference>
<keyword evidence="12" id="KW-1185">Reference proteome</keyword>
<dbReference type="InterPro" id="IPR044492">
    <property type="entry name" value="P_typ_ATPase_HD_dom"/>
</dbReference>
<keyword evidence="8 9" id="KW-0472">Membrane</keyword>
<dbReference type="Pfam" id="PF00122">
    <property type="entry name" value="E1-E2_ATPase"/>
    <property type="match status" value="1"/>
</dbReference>
<keyword evidence="4" id="KW-0547">Nucleotide-binding</keyword>
<feature type="transmembrane region" description="Helical" evidence="9">
    <location>
        <begin position="828"/>
        <end position="847"/>
    </location>
</feature>
<evidence type="ECO:0000256" key="3">
    <source>
        <dbReference type="ARBA" id="ARBA00022692"/>
    </source>
</evidence>
<evidence type="ECO:0000256" key="2">
    <source>
        <dbReference type="ARBA" id="ARBA00005675"/>
    </source>
</evidence>
<evidence type="ECO:0000256" key="7">
    <source>
        <dbReference type="ARBA" id="ARBA00022989"/>
    </source>
</evidence>
<organism evidence="11 12">
    <name type="scientific">Enterococcus innesii</name>
    <dbReference type="NCBI Taxonomy" id="2839759"/>
    <lineage>
        <taxon>Bacteria</taxon>
        <taxon>Bacillati</taxon>
        <taxon>Bacillota</taxon>
        <taxon>Bacilli</taxon>
        <taxon>Lactobacillales</taxon>
        <taxon>Enterococcaceae</taxon>
        <taxon>Enterococcus</taxon>
    </lineage>
</organism>
<dbReference type="Pfam" id="PF00690">
    <property type="entry name" value="Cation_ATPase_N"/>
    <property type="match status" value="1"/>
</dbReference>
<evidence type="ECO:0000256" key="8">
    <source>
        <dbReference type="ARBA" id="ARBA00023136"/>
    </source>
</evidence>
<dbReference type="PANTHER" id="PTHR43294">
    <property type="entry name" value="SODIUM/POTASSIUM-TRANSPORTING ATPASE SUBUNIT ALPHA"/>
    <property type="match status" value="1"/>
</dbReference>
<keyword evidence="7 9" id="KW-1133">Transmembrane helix</keyword>
<protein>
    <submittedName>
        <fullName evidence="11">Cation transport ATPase</fullName>
    </submittedName>
</protein>
<feature type="transmembrane region" description="Helical" evidence="9">
    <location>
        <begin position="241"/>
        <end position="261"/>
    </location>
</feature>
<proteinExistence type="inferred from homology"/>
<dbReference type="EMBL" id="AP025635">
    <property type="protein sequence ID" value="BDG68984.1"/>
    <property type="molecule type" value="Genomic_DNA"/>
</dbReference>
<feature type="transmembrane region" description="Helical" evidence="9">
    <location>
        <begin position="693"/>
        <end position="713"/>
    </location>
</feature>
<dbReference type="InterPro" id="IPR008250">
    <property type="entry name" value="ATPase_P-typ_transduc_dom_A_sf"/>
</dbReference>
<dbReference type="Pfam" id="PF13246">
    <property type="entry name" value="Cation_ATPase"/>
    <property type="match status" value="1"/>
</dbReference>
<evidence type="ECO:0000256" key="1">
    <source>
        <dbReference type="ARBA" id="ARBA00004141"/>
    </source>
</evidence>
<dbReference type="SFLD" id="SFLDF00027">
    <property type="entry name" value="p-type_atpase"/>
    <property type="match status" value="1"/>
</dbReference>
<comment type="similarity">
    <text evidence="2">Belongs to the cation transport ATPase (P-type) (TC 3.A.3) family. Type IIA subfamily.</text>
</comment>
<evidence type="ECO:0000313" key="11">
    <source>
        <dbReference type="EMBL" id="BDG68984.1"/>
    </source>
</evidence>
<dbReference type="Pfam" id="PF00689">
    <property type="entry name" value="Cation_ATPase_C"/>
    <property type="match status" value="1"/>
</dbReference>
<dbReference type="SMART" id="SM00831">
    <property type="entry name" value="Cation_ATPase_N"/>
    <property type="match status" value="1"/>
</dbReference>
<name>A0ABM7XV10_9ENTE</name>
<feature type="transmembrane region" description="Helical" evidence="9">
    <location>
        <begin position="74"/>
        <end position="94"/>
    </location>
</feature>
<dbReference type="InterPro" id="IPR023299">
    <property type="entry name" value="ATPase_P-typ_cyto_dom_N"/>
</dbReference>
<dbReference type="NCBIfam" id="TIGR01494">
    <property type="entry name" value="ATPase_P-type"/>
    <property type="match status" value="2"/>
</dbReference>
<feature type="domain" description="Cation-transporting P-type ATPase N-terminal" evidence="10">
    <location>
        <begin position="3"/>
        <end position="74"/>
    </location>
</feature>
<sequence>MKQWHNLDIDKVQSATSETLVTNEVRKAYQEKHGKNKLQASEKTPEWKKFLSYFHDALMYVLIGAAVLKFMTGSLIEGAIVLLVVVLNAMIGYYQERKADDSLSSISKLLSSKATIESENGRLSIDAEDLIPGDRVYLAPGDIIPADLRMETVNELKIDESILTGEPDAVVKTTAHLEGQIALAERTNMAYSGTQVQSGTGKGIVVEIGSDTEIGKINASLATIEVKETPLLKKVNEMNHAIFKGIGVFIFLLGLISYFIYGMSPMYIVSAIIALIVSSIPEGLPSILTIILSSGVKNMSDQNAIVKGLPTVETLGSMTVICSDKTGTLTKNDMTLTNVFSNNQVTVIDHEDQTDLSNNELLAQIMQNCQETQSFDDRHCPVTGNATELALLRWTNRIGTPRIKSLETLPFDSKYKYMATSHLINGKKRIFVKGAPDIVLNKATAAHIDGQIAEFDHAQWEKINLAFASEGQRVIAFAYKDIDTTTELTHEEMDELVIIGLAGIIDPAKESAIEAVADCKKAGVRVVMITGDHPTTAKAIAKKLGIDHSERAITGTELDRLSTDEWQTVVKNTNIFARTTPEHKLMIVTYLQEQGEIVGMTGDGVNDAPALRKADVGIAMGIKGSDVSKQAADMILIDDNFETIAKAIKEGRRIFDNLKKTILFYLPTCLAQGLLLIVSMLGNLPLPLSTVQILWLNLVASITLSYALGFEPAHKMIMNRAPRDMKEKIISNYTLFRIVYVGLLLTFFGFLTMNAFSDEAVRQTVLINAIVFGQAFYMINCREITDSAFSNKIKQNKALIYSLLVMAILQLGMVYFSPLQSILQTTSLTVSELLISVLPATLLFLLVESEKHVTRVILKENVPAYSMDTKVEK</sequence>
<comment type="subcellular location">
    <subcellularLocation>
        <location evidence="1">Membrane</location>
        <topology evidence="1">Multi-pass membrane protein</topology>
    </subcellularLocation>
</comment>
<reference evidence="11 12" key="1">
    <citation type="submission" date="2022-03" db="EMBL/GenBank/DDBJ databases">
        <title>Complete genome sequence of Enterococcus innesii DB-1.</title>
        <authorList>
            <person name="Fukuda D."/>
            <person name="Nolasco-Hipolito C."/>
        </authorList>
    </citation>
    <scope>NUCLEOTIDE SEQUENCE [LARGE SCALE GENOMIC DNA]</scope>
    <source>
        <strain evidence="11 12">DB-1</strain>
    </source>
</reference>
<dbReference type="PRINTS" id="PR00119">
    <property type="entry name" value="CATATPASE"/>
</dbReference>